<keyword evidence="6" id="KW-1185">Reference proteome</keyword>
<organism evidence="5 6">
    <name type="scientific">Paenibacillus baimaensis</name>
    <dbReference type="NCBI Taxonomy" id="2982185"/>
    <lineage>
        <taxon>Bacteria</taxon>
        <taxon>Bacillati</taxon>
        <taxon>Bacillota</taxon>
        <taxon>Bacilli</taxon>
        <taxon>Bacillales</taxon>
        <taxon>Paenibacillaceae</taxon>
        <taxon>Paenibacillus</taxon>
    </lineage>
</organism>
<sequence length="284" mass="33509">MSIVSDPFQFDYRRTSTLNFKEVFHAHPEMEFTYVHTGRGNLIIEGRTYSIEPNTLMIFQPFQLHRVQIHVTSDSPFIRTVIQFDPALLKPYWATFPVIERFFLDLQQQTNVIPVHSIRESEPIITHLGTFNEARSKMNAHEIKEEFHFFLLGFLRQLKSLGYKPEDNSSLPARRHHHRAEEVMQWIEEHYHEPFRLEQLAEELHLSHYHIAHLFKQATGTTIVAYTQATRIRHACVYLITTSLSIPEIGVRVGIPNPSYFCRVFRHTMGSTPHQYRLHIHKRT</sequence>
<dbReference type="RefSeq" id="WP_262686087.1">
    <property type="nucleotide sequence ID" value="NZ_JAOQIO010000089.1"/>
</dbReference>
<dbReference type="InterPro" id="IPR014710">
    <property type="entry name" value="RmlC-like_jellyroll"/>
</dbReference>
<comment type="caution">
    <text evidence="5">The sequence shown here is derived from an EMBL/GenBank/DDBJ whole genome shotgun (WGS) entry which is preliminary data.</text>
</comment>
<dbReference type="SUPFAM" id="SSF51215">
    <property type="entry name" value="Regulatory protein AraC"/>
    <property type="match status" value="1"/>
</dbReference>
<feature type="domain" description="HTH araC/xylS-type" evidence="4">
    <location>
        <begin position="181"/>
        <end position="279"/>
    </location>
</feature>
<dbReference type="InterPro" id="IPR018062">
    <property type="entry name" value="HTH_AraC-typ_CS"/>
</dbReference>
<dbReference type="SMART" id="SM00342">
    <property type="entry name" value="HTH_ARAC"/>
    <property type="match status" value="1"/>
</dbReference>
<dbReference type="Proteomes" id="UP001652445">
    <property type="component" value="Unassembled WGS sequence"/>
</dbReference>
<keyword evidence="1" id="KW-0805">Transcription regulation</keyword>
<dbReference type="PANTHER" id="PTHR43280:SF30">
    <property type="entry name" value="MMSAB OPERON REGULATORY PROTEIN"/>
    <property type="match status" value="1"/>
</dbReference>
<dbReference type="PROSITE" id="PS01124">
    <property type="entry name" value="HTH_ARAC_FAMILY_2"/>
    <property type="match status" value="1"/>
</dbReference>
<dbReference type="Pfam" id="PF02311">
    <property type="entry name" value="AraC_binding"/>
    <property type="match status" value="1"/>
</dbReference>
<dbReference type="InterPro" id="IPR020449">
    <property type="entry name" value="Tscrpt_reg_AraC-type_HTH"/>
</dbReference>
<protein>
    <submittedName>
        <fullName evidence="5">AraC family transcriptional regulator</fullName>
    </submittedName>
</protein>
<reference evidence="5 6" key="1">
    <citation type="submission" date="2022-09" db="EMBL/GenBank/DDBJ databases">
        <authorList>
            <person name="Han X.L."/>
            <person name="Wang Q."/>
            <person name="Lu T."/>
        </authorList>
    </citation>
    <scope>NUCLEOTIDE SEQUENCE [LARGE SCALE GENOMIC DNA]</scope>
    <source>
        <strain evidence="5 6">WQ 127069</strain>
    </source>
</reference>
<dbReference type="SUPFAM" id="SSF46689">
    <property type="entry name" value="Homeodomain-like"/>
    <property type="match status" value="2"/>
</dbReference>
<dbReference type="InterPro" id="IPR009057">
    <property type="entry name" value="Homeodomain-like_sf"/>
</dbReference>
<dbReference type="PROSITE" id="PS00041">
    <property type="entry name" value="HTH_ARAC_FAMILY_1"/>
    <property type="match status" value="1"/>
</dbReference>
<evidence type="ECO:0000313" key="5">
    <source>
        <dbReference type="EMBL" id="MCU6795033.1"/>
    </source>
</evidence>
<evidence type="ECO:0000256" key="2">
    <source>
        <dbReference type="ARBA" id="ARBA00023125"/>
    </source>
</evidence>
<dbReference type="InterPro" id="IPR018060">
    <property type="entry name" value="HTH_AraC"/>
</dbReference>
<gene>
    <name evidence="5" type="ORF">OB236_23275</name>
</gene>
<evidence type="ECO:0000313" key="6">
    <source>
        <dbReference type="Proteomes" id="UP001652445"/>
    </source>
</evidence>
<dbReference type="InterPro" id="IPR003313">
    <property type="entry name" value="AraC-bd"/>
</dbReference>
<proteinExistence type="predicted"/>
<dbReference type="EMBL" id="JAOQIO010000089">
    <property type="protein sequence ID" value="MCU6795033.1"/>
    <property type="molecule type" value="Genomic_DNA"/>
</dbReference>
<keyword evidence="3" id="KW-0804">Transcription</keyword>
<dbReference type="InterPro" id="IPR037923">
    <property type="entry name" value="HTH-like"/>
</dbReference>
<keyword evidence="2" id="KW-0238">DNA-binding</keyword>
<dbReference type="PANTHER" id="PTHR43280">
    <property type="entry name" value="ARAC-FAMILY TRANSCRIPTIONAL REGULATOR"/>
    <property type="match status" value="1"/>
</dbReference>
<evidence type="ECO:0000256" key="1">
    <source>
        <dbReference type="ARBA" id="ARBA00023015"/>
    </source>
</evidence>
<accession>A0ABT2UK66</accession>
<evidence type="ECO:0000256" key="3">
    <source>
        <dbReference type="ARBA" id="ARBA00023163"/>
    </source>
</evidence>
<evidence type="ECO:0000259" key="4">
    <source>
        <dbReference type="PROSITE" id="PS01124"/>
    </source>
</evidence>
<dbReference type="Gene3D" id="1.10.10.60">
    <property type="entry name" value="Homeodomain-like"/>
    <property type="match status" value="2"/>
</dbReference>
<dbReference type="Gene3D" id="2.60.120.10">
    <property type="entry name" value="Jelly Rolls"/>
    <property type="match status" value="1"/>
</dbReference>
<dbReference type="PRINTS" id="PR00032">
    <property type="entry name" value="HTHARAC"/>
</dbReference>
<name>A0ABT2UK66_9BACL</name>
<dbReference type="Pfam" id="PF12833">
    <property type="entry name" value="HTH_18"/>
    <property type="match status" value="1"/>
</dbReference>